<sequence>MYFKNTMNRRRFIQSASAAAGLATLPGLLDACGSQDAAGTVTLKYWDFYVTQAPWIDNEIKLFQQAHPGIKIKKSTQSVGDYANLYSLAVRSNNTPDIAMIPQTPVFNDQVAKGWWQPLDKWADDKWRSRFIPNTLHEGSNIFNGKLYSVPLEGLAVPFQLYINHSVFRAADLVNADGTIMIPRTWDDVTHASEAITKKSGGQVYGLGFGNSAYDVLSWWMFVFIIGAGCPGGPGDPDLRTGKYAFHSNRNYADWLNLLKEWKDRQYIYPDSISISDEVARAYFERGKFGMTIGGIWDQPEWTSHQFTDYSLTTLITPNKEPDSYFPIKPGGTFTAISSKSKHQDEAWAWFDWLASVDAGKRWVEMGEGLSIFPQNNDPKNNSQPHFKQYIDTAKFSVPGPDPTIRNPNVGLVVPQTVKPAMGDIIAGYYTGQISNISDALQELEQKSQKALEDAIAVTNQQGHKVSIDDYIFTDWDVKKPYVTKPNKA</sequence>
<dbReference type="Pfam" id="PF01547">
    <property type="entry name" value="SBP_bac_1"/>
    <property type="match status" value="1"/>
</dbReference>
<feature type="chain" id="PRO_5019098129" description="Sugar ABC transporter substrate-binding protein" evidence="2">
    <location>
        <begin position="32"/>
        <end position="489"/>
    </location>
</feature>
<dbReference type="Gene3D" id="3.40.190.10">
    <property type="entry name" value="Periplasmic binding protein-like II"/>
    <property type="match status" value="1"/>
</dbReference>
<evidence type="ECO:0000256" key="2">
    <source>
        <dbReference type="SAM" id="SignalP"/>
    </source>
</evidence>
<dbReference type="PANTHER" id="PTHR43649">
    <property type="entry name" value="ARABINOSE-BINDING PROTEIN-RELATED"/>
    <property type="match status" value="1"/>
</dbReference>
<reference evidence="4" key="1">
    <citation type="submission" date="2018-12" db="EMBL/GenBank/DDBJ databases">
        <title>Tengunoibacter tsumagoiensis gen. nov., sp. nov., Dictyobacter kobayashii sp. nov., D. alpinus sp. nov., and D. joshuensis sp. nov. and description of Dictyobacteraceae fam. nov. within the order Ktedonobacterales isolated from Tengu-no-mugimeshi.</title>
        <authorList>
            <person name="Wang C.M."/>
            <person name="Zheng Y."/>
            <person name="Sakai Y."/>
            <person name="Toyoda A."/>
            <person name="Minakuchi Y."/>
            <person name="Abe K."/>
            <person name="Yokota A."/>
            <person name="Yabe S."/>
        </authorList>
    </citation>
    <scope>NUCLEOTIDE SEQUENCE [LARGE SCALE GENOMIC DNA]</scope>
    <source>
        <strain evidence="4">Uno3</strain>
    </source>
</reference>
<feature type="signal peptide" evidence="2">
    <location>
        <begin position="1"/>
        <end position="31"/>
    </location>
</feature>
<dbReference type="InterPro" id="IPR006311">
    <property type="entry name" value="TAT_signal"/>
</dbReference>
<dbReference type="Proteomes" id="UP000287352">
    <property type="component" value="Unassembled WGS sequence"/>
</dbReference>
<name>A0A401ZV31_9CHLR</name>
<dbReference type="PANTHER" id="PTHR43649:SF17">
    <property type="entry name" value="ABC TRANSPORTER SOLUTE BINDING PROTEIN-SUGAR TRANSPORT"/>
    <property type="match status" value="1"/>
</dbReference>
<dbReference type="SUPFAM" id="SSF53850">
    <property type="entry name" value="Periplasmic binding protein-like II"/>
    <property type="match status" value="1"/>
</dbReference>
<accession>A0A401ZV31</accession>
<keyword evidence="4" id="KW-1185">Reference proteome</keyword>
<gene>
    <name evidence="3" type="ORF">KTT_06280</name>
</gene>
<feature type="coiled-coil region" evidence="1">
    <location>
        <begin position="434"/>
        <end position="461"/>
    </location>
</feature>
<organism evidence="3 4">
    <name type="scientific">Tengunoibacter tsumagoiensis</name>
    <dbReference type="NCBI Taxonomy" id="2014871"/>
    <lineage>
        <taxon>Bacteria</taxon>
        <taxon>Bacillati</taxon>
        <taxon>Chloroflexota</taxon>
        <taxon>Ktedonobacteria</taxon>
        <taxon>Ktedonobacterales</taxon>
        <taxon>Dictyobacteraceae</taxon>
        <taxon>Tengunoibacter</taxon>
    </lineage>
</organism>
<evidence type="ECO:0000256" key="1">
    <source>
        <dbReference type="SAM" id="Coils"/>
    </source>
</evidence>
<dbReference type="InterPro" id="IPR006059">
    <property type="entry name" value="SBP"/>
</dbReference>
<keyword evidence="2" id="KW-0732">Signal</keyword>
<protein>
    <recommendedName>
        <fullName evidence="5">Sugar ABC transporter substrate-binding protein</fullName>
    </recommendedName>
</protein>
<proteinExistence type="predicted"/>
<evidence type="ECO:0000313" key="3">
    <source>
        <dbReference type="EMBL" id="GCE10769.1"/>
    </source>
</evidence>
<comment type="caution">
    <text evidence="3">The sequence shown here is derived from an EMBL/GenBank/DDBJ whole genome shotgun (WGS) entry which is preliminary data.</text>
</comment>
<keyword evidence="1" id="KW-0175">Coiled coil</keyword>
<dbReference type="OrthoDB" id="9795467at2"/>
<evidence type="ECO:0000313" key="4">
    <source>
        <dbReference type="Proteomes" id="UP000287352"/>
    </source>
</evidence>
<dbReference type="AlphaFoldDB" id="A0A401ZV31"/>
<dbReference type="RefSeq" id="WP_126578344.1">
    <property type="nucleotide sequence ID" value="NZ_BIFR01000001.1"/>
</dbReference>
<dbReference type="PROSITE" id="PS51318">
    <property type="entry name" value="TAT"/>
    <property type="match status" value="1"/>
</dbReference>
<dbReference type="InterPro" id="IPR050490">
    <property type="entry name" value="Bact_solute-bd_prot1"/>
</dbReference>
<evidence type="ECO:0008006" key="5">
    <source>
        <dbReference type="Google" id="ProtNLM"/>
    </source>
</evidence>
<dbReference type="EMBL" id="BIFR01000001">
    <property type="protein sequence ID" value="GCE10769.1"/>
    <property type="molecule type" value="Genomic_DNA"/>
</dbReference>